<accession>A0A7C4ASK0</accession>
<comment type="caution">
    <text evidence="7">The sequence shown here is derived from an EMBL/GenBank/DDBJ whole genome shotgun (WGS) entry which is preliminary data.</text>
</comment>
<dbReference type="GO" id="GO:0055085">
    <property type="term" value="P:transmembrane transport"/>
    <property type="evidence" value="ECO:0007669"/>
    <property type="project" value="TreeGrafter"/>
</dbReference>
<keyword evidence="4 6" id="KW-1133">Transmembrane helix</keyword>
<dbReference type="EMBL" id="DTGT01000311">
    <property type="protein sequence ID" value="HGH61568.1"/>
    <property type="molecule type" value="Genomic_DNA"/>
</dbReference>
<evidence type="ECO:0000256" key="2">
    <source>
        <dbReference type="ARBA" id="ARBA00009773"/>
    </source>
</evidence>
<feature type="transmembrane region" description="Helical" evidence="6">
    <location>
        <begin position="218"/>
        <end position="246"/>
    </location>
</feature>
<evidence type="ECO:0000256" key="6">
    <source>
        <dbReference type="SAM" id="Phobius"/>
    </source>
</evidence>
<feature type="transmembrane region" description="Helical" evidence="6">
    <location>
        <begin position="9"/>
        <end position="26"/>
    </location>
</feature>
<feature type="transmembrane region" description="Helical" evidence="6">
    <location>
        <begin position="252"/>
        <end position="271"/>
    </location>
</feature>
<evidence type="ECO:0000256" key="1">
    <source>
        <dbReference type="ARBA" id="ARBA00004141"/>
    </source>
</evidence>
<protein>
    <submittedName>
        <fullName evidence="7">AI-2E family transporter</fullName>
    </submittedName>
</protein>
<proteinExistence type="inferred from homology"/>
<dbReference type="InterPro" id="IPR002549">
    <property type="entry name" value="AI-2E-like"/>
</dbReference>
<feature type="transmembrane region" description="Helical" evidence="6">
    <location>
        <begin position="156"/>
        <end position="177"/>
    </location>
</feature>
<dbReference type="GO" id="GO:0016020">
    <property type="term" value="C:membrane"/>
    <property type="evidence" value="ECO:0007669"/>
    <property type="project" value="UniProtKB-SubCell"/>
</dbReference>
<feature type="transmembrane region" description="Helical" evidence="6">
    <location>
        <begin position="62"/>
        <end position="87"/>
    </location>
</feature>
<feature type="transmembrane region" description="Helical" evidence="6">
    <location>
        <begin position="278"/>
        <end position="298"/>
    </location>
</feature>
<reference evidence="7" key="1">
    <citation type="journal article" date="2020" name="mSystems">
        <title>Genome- and Community-Level Interaction Insights into Carbon Utilization and Element Cycling Functions of Hydrothermarchaeota in Hydrothermal Sediment.</title>
        <authorList>
            <person name="Zhou Z."/>
            <person name="Liu Y."/>
            <person name="Xu W."/>
            <person name="Pan J."/>
            <person name="Luo Z.H."/>
            <person name="Li M."/>
        </authorList>
    </citation>
    <scope>NUCLEOTIDE SEQUENCE [LARGE SCALE GENOMIC DNA]</scope>
    <source>
        <strain evidence="7">SpSt-769</strain>
    </source>
</reference>
<evidence type="ECO:0000256" key="5">
    <source>
        <dbReference type="ARBA" id="ARBA00023136"/>
    </source>
</evidence>
<keyword evidence="3 6" id="KW-0812">Transmembrane</keyword>
<keyword evidence="5 6" id="KW-0472">Membrane</keyword>
<name>A0A7C4ASK0_9BACT</name>
<comment type="similarity">
    <text evidence="2">Belongs to the autoinducer-2 exporter (AI-2E) (TC 2.A.86) family.</text>
</comment>
<evidence type="ECO:0000313" key="7">
    <source>
        <dbReference type="EMBL" id="HGH61568.1"/>
    </source>
</evidence>
<dbReference type="Pfam" id="PF01594">
    <property type="entry name" value="AI-2E_transport"/>
    <property type="match status" value="1"/>
</dbReference>
<dbReference type="PANTHER" id="PTHR21716:SF64">
    <property type="entry name" value="AI-2 TRANSPORT PROTEIN TQSA"/>
    <property type="match status" value="1"/>
</dbReference>
<dbReference type="PANTHER" id="PTHR21716">
    <property type="entry name" value="TRANSMEMBRANE PROTEIN"/>
    <property type="match status" value="1"/>
</dbReference>
<feature type="transmembrane region" description="Helical" evidence="6">
    <location>
        <begin position="310"/>
        <end position="343"/>
    </location>
</feature>
<dbReference type="AlphaFoldDB" id="A0A7C4ASK0"/>
<sequence length="371" mass="41187">MNPRTKKTVVRALAAIAFFCLLLWIMQTLEPITTVLLVSLLIAYILDPLVTRLESFHVRRSISSMCIILALLVFFTLLLLGLIPAMFRELADFAQRAPRYIRDLTQFLLALAERFDVQVPQDWNEMSQFLVEKSRALLPNALDLLNKLASSLFKSVFGVVGAVVHVALVPIIAYYLLVEFQDIRGGISDLIPPYVREPVMTKLQEIDKILSAFVRGQITIALILAILYSIGFLVIGIDLALVLGILSGLLWIIPYLGTLFALVTGSIMAYAKYGDFIHVLYIVGWISVVQLTESYILTPRIVGKAVGLHPVVYILALIVGASLFGFIGLLIAIPLTAIAKVFLGSLINMYRNSYLFSDANSRDDGRKSDQP</sequence>
<feature type="transmembrane region" description="Helical" evidence="6">
    <location>
        <begin position="32"/>
        <end position="50"/>
    </location>
</feature>
<comment type="subcellular location">
    <subcellularLocation>
        <location evidence="1">Membrane</location>
        <topology evidence="1">Multi-pass membrane protein</topology>
    </subcellularLocation>
</comment>
<evidence type="ECO:0000256" key="4">
    <source>
        <dbReference type="ARBA" id="ARBA00022989"/>
    </source>
</evidence>
<gene>
    <name evidence="7" type="ORF">ENV54_09750</name>
</gene>
<organism evidence="7">
    <name type="scientific">Desulfomonile tiedjei</name>
    <dbReference type="NCBI Taxonomy" id="2358"/>
    <lineage>
        <taxon>Bacteria</taxon>
        <taxon>Pseudomonadati</taxon>
        <taxon>Thermodesulfobacteriota</taxon>
        <taxon>Desulfomonilia</taxon>
        <taxon>Desulfomonilales</taxon>
        <taxon>Desulfomonilaceae</taxon>
        <taxon>Desulfomonile</taxon>
    </lineage>
</organism>
<evidence type="ECO:0000256" key="3">
    <source>
        <dbReference type="ARBA" id="ARBA00022692"/>
    </source>
</evidence>